<comment type="caution">
    <text evidence="5">The sequence shown here is derived from an EMBL/GenBank/DDBJ whole genome shotgun (WGS) entry which is preliminary data.</text>
</comment>
<dbReference type="SUPFAM" id="SSF52047">
    <property type="entry name" value="RNI-like"/>
    <property type="match status" value="1"/>
</dbReference>
<protein>
    <submittedName>
        <fullName evidence="5">Scribble</fullName>
    </submittedName>
</protein>
<proteinExistence type="predicted"/>
<dbReference type="SMART" id="SM00228">
    <property type="entry name" value="PDZ"/>
    <property type="match status" value="3"/>
</dbReference>
<sequence length="1014" mass="113691">MSVFKACAGCAPVADQVDLRGKQLIFVPDYIYRQRRSLHELYLDYNQIKDLPPLLFQQLINLRVLTLSENDLIKIPPQIANMDRLVELDISKNGLIDLPDNIQHCNSLRILDVSFNPLVRTPDCVARVKSLTKCCLNDTNLERMPNEIGSLVNLQVLECRDNNLTELPASIGCLSKLAQFDLGGNEIDYLPPEIGQLSLLQELWLDSNNLPEMPQEISHLSRLECLDVSKNRLDALPDNINLLQNLADLHLTENCIQWLPLGIGHLKKLTLLKVDINRLHSLPDTIEHLVELREFVLSENALESTPAALYELPNLEVLYLDQNRITHIPSSFGKNPSLRILSLRNNELVDIPESVRLLTELKVLDLRNNKLKCLPASMTELDLSALWIGESQILPVMKLDIEPNQGANQGPTCTHHFLPQNLDISHLGLPTGDIFDHMEDSTESKGEPEVTFQPGLTSVGVPIERQKTPRYKDRGKIKDSAMRAVVATEKKQVKFESRVKETHYEYDTFEKRKRKFKLFKFGGKKGSKKGKVSKPSTLDEAGRLIIFSHLYRYVIHMYIDSHIAVIKYAEVESGRQEVELKQTPDIPTTPDLLRIPKFTEEEIVVGREGFEELGFTFWGDSDYAKEGIFVKSIMPGSAAFRDGRLRQGDQILEVNKQSLENLCKREVAALLMNTKGSVRLRIHRMTPEDQEVRKVSVDEPVSPASSTELSSSDHDSDSDYPVEETLLVKSGKLGMSIVGGGTISSGPFGKGRPGIYISKIVPGGSADKTKLLKVGDRILEVNNQNLRKAAHITAVECFTKSGNEIKIIVRHVPPPPGLQEVSLVKKESESYGLVIRDDVAIPSTSTADTDLENMENQPSKGIYISSIQENSPASAPGHLKSGQRILEVNGKSLIGLQYKEAVTILSKCNTNMTLIICEGEYSTGELFIYLFNYCCCYCLFTADDSDDDQSPGDTQDNSVQGQGQRQQWREMMTQKMTNQTQHMEDLIKRLQDLEENLKQEVPGVPIDSSLDPTN</sequence>
<feature type="compositionally biased region" description="Polar residues" evidence="3">
    <location>
        <begin position="957"/>
        <end position="966"/>
    </location>
</feature>
<dbReference type="Pfam" id="PF23598">
    <property type="entry name" value="LRR_14"/>
    <property type="match status" value="1"/>
</dbReference>
<evidence type="ECO:0000313" key="5">
    <source>
        <dbReference type="EMBL" id="KAI6646199.1"/>
    </source>
</evidence>
<dbReference type="Gene3D" id="3.80.10.10">
    <property type="entry name" value="Ribonuclease Inhibitor"/>
    <property type="match status" value="2"/>
</dbReference>
<gene>
    <name evidence="5" type="ORF">LOD99_9406</name>
</gene>
<dbReference type="EMBL" id="JAKMXF010000360">
    <property type="protein sequence ID" value="KAI6646199.1"/>
    <property type="molecule type" value="Genomic_DNA"/>
</dbReference>
<dbReference type="Gene3D" id="2.30.42.10">
    <property type="match status" value="3"/>
</dbReference>
<feature type="region of interest" description="Disordered" evidence="3">
    <location>
        <begin position="689"/>
        <end position="721"/>
    </location>
</feature>
<keyword evidence="2" id="KW-0677">Repeat</keyword>
<evidence type="ECO:0000256" key="3">
    <source>
        <dbReference type="SAM" id="MobiDB-lite"/>
    </source>
</evidence>
<dbReference type="Pfam" id="PF00595">
    <property type="entry name" value="PDZ"/>
    <property type="match status" value="3"/>
</dbReference>
<dbReference type="CDD" id="cd00136">
    <property type="entry name" value="PDZ_canonical"/>
    <property type="match status" value="1"/>
</dbReference>
<keyword evidence="1" id="KW-0433">Leucine-rich repeat</keyword>
<dbReference type="GO" id="GO:0016323">
    <property type="term" value="C:basolateral plasma membrane"/>
    <property type="evidence" value="ECO:0007669"/>
    <property type="project" value="TreeGrafter"/>
</dbReference>
<feature type="domain" description="PDZ" evidence="4">
    <location>
        <begin position="729"/>
        <end position="813"/>
    </location>
</feature>
<dbReference type="Proteomes" id="UP001165289">
    <property type="component" value="Unassembled WGS sequence"/>
</dbReference>
<feature type="region of interest" description="Disordered" evidence="3">
    <location>
        <begin position="946"/>
        <end position="981"/>
    </location>
</feature>
<dbReference type="SMART" id="SM00369">
    <property type="entry name" value="LRR_TYP"/>
    <property type="match status" value="12"/>
</dbReference>
<dbReference type="AlphaFoldDB" id="A0AAV7JBR8"/>
<dbReference type="Pfam" id="PF13855">
    <property type="entry name" value="LRR_8"/>
    <property type="match status" value="2"/>
</dbReference>
<dbReference type="FunFam" id="3.80.10.10:FF:001164">
    <property type="entry name" value="GH01279p"/>
    <property type="match status" value="1"/>
</dbReference>
<dbReference type="GO" id="GO:0019901">
    <property type="term" value="F:protein kinase binding"/>
    <property type="evidence" value="ECO:0007669"/>
    <property type="project" value="TreeGrafter"/>
</dbReference>
<dbReference type="GO" id="GO:0045197">
    <property type="term" value="P:establishment or maintenance of epithelial cell apical/basal polarity"/>
    <property type="evidence" value="ECO:0007669"/>
    <property type="project" value="TreeGrafter"/>
</dbReference>
<organism evidence="5 6">
    <name type="scientific">Oopsacas minuta</name>
    <dbReference type="NCBI Taxonomy" id="111878"/>
    <lineage>
        <taxon>Eukaryota</taxon>
        <taxon>Metazoa</taxon>
        <taxon>Porifera</taxon>
        <taxon>Hexactinellida</taxon>
        <taxon>Hexasterophora</taxon>
        <taxon>Lyssacinosida</taxon>
        <taxon>Leucopsacidae</taxon>
        <taxon>Oopsacas</taxon>
    </lineage>
</organism>
<accession>A0AAV7JBR8</accession>
<dbReference type="PROSITE" id="PS50106">
    <property type="entry name" value="PDZ"/>
    <property type="match status" value="3"/>
</dbReference>
<dbReference type="InterPro" id="IPR050614">
    <property type="entry name" value="Synaptic_Scaffolding_LAP-MAGUK"/>
</dbReference>
<name>A0AAV7JBR8_9METZ</name>
<dbReference type="SUPFAM" id="SSF50156">
    <property type="entry name" value="PDZ domain-like"/>
    <property type="match status" value="3"/>
</dbReference>
<dbReference type="InterPro" id="IPR001478">
    <property type="entry name" value="PDZ"/>
</dbReference>
<dbReference type="InterPro" id="IPR055414">
    <property type="entry name" value="LRR_R13L4/SHOC2-like"/>
</dbReference>
<evidence type="ECO:0000259" key="4">
    <source>
        <dbReference type="PROSITE" id="PS50106"/>
    </source>
</evidence>
<dbReference type="GO" id="GO:0097120">
    <property type="term" value="P:receptor localization to synapse"/>
    <property type="evidence" value="ECO:0007669"/>
    <property type="project" value="TreeGrafter"/>
</dbReference>
<dbReference type="PANTHER" id="PTHR23119">
    <property type="entry name" value="DISCS LARGE"/>
    <property type="match status" value="1"/>
</dbReference>
<dbReference type="InterPro" id="IPR036034">
    <property type="entry name" value="PDZ_sf"/>
</dbReference>
<dbReference type="GO" id="GO:0030054">
    <property type="term" value="C:cell junction"/>
    <property type="evidence" value="ECO:0007669"/>
    <property type="project" value="TreeGrafter"/>
</dbReference>
<dbReference type="PANTHER" id="PTHR23119:SF50">
    <property type="entry name" value="PDZ DOMAIN-CONTAINING PROTEIN"/>
    <property type="match status" value="1"/>
</dbReference>
<dbReference type="GO" id="GO:0098609">
    <property type="term" value="P:cell-cell adhesion"/>
    <property type="evidence" value="ECO:0007669"/>
    <property type="project" value="TreeGrafter"/>
</dbReference>
<dbReference type="InterPro" id="IPR003591">
    <property type="entry name" value="Leu-rich_rpt_typical-subtyp"/>
</dbReference>
<evidence type="ECO:0000256" key="2">
    <source>
        <dbReference type="ARBA" id="ARBA00022737"/>
    </source>
</evidence>
<evidence type="ECO:0000256" key="1">
    <source>
        <dbReference type="ARBA" id="ARBA00022614"/>
    </source>
</evidence>
<dbReference type="PROSITE" id="PS51450">
    <property type="entry name" value="LRR"/>
    <property type="match status" value="6"/>
</dbReference>
<evidence type="ECO:0000313" key="6">
    <source>
        <dbReference type="Proteomes" id="UP001165289"/>
    </source>
</evidence>
<reference evidence="5 6" key="1">
    <citation type="journal article" date="2023" name="BMC Biol.">
        <title>The compact genome of the sponge Oopsacas minuta (Hexactinellida) is lacking key metazoan core genes.</title>
        <authorList>
            <person name="Santini S."/>
            <person name="Schenkelaars Q."/>
            <person name="Jourda C."/>
            <person name="Duchesne M."/>
            <person name="Belahbib H."/>
            <person name="Rocher C."/>
            <person name="Selva M."/>
            <person name="Riesgo A."/>
            <person name="Vervoort M."/>
            <person name="Leys S.P."/>
            <person name="Kodjabachian L."/>
            <person name="Le Bivic A."/>
            <person name="Borchiellini C."/>
            <person name="Claverie J.M."/>
            <person name="Renard E."/>
        </authorList>
    </citation>
    <scope>NUCLEOTIDE SEQUENCE [LARGE SCALE GENOMIC DNA]</scope>
    <source>
        <strain evidence="5">SPO-2</strain>
    </source>
</reference>
<dbReference type="InterPro" id="IPR032675">
    <property type="entry name" value="LRR_dom_sf"/>
</dbReference>
<keyword evidence="6" id="KW-1185">Reference proteome</keyword>
<feature type="domain" description="PDZ" evidence="4">
    <location>
        <begin position="602"/>
        <end position="686"/>
    </location>
</feature>
<feature type="domain" description="PDZ" evidence="4">
    <location>
        <begin position="820"/>
        <end position="920"/>
    </location>
</feature>
<dbReference type="InterPro" id="IPR001611">
    <property type="entry name" value="Leu-rich_rpt"/>
</dbReference>
<dbReference type="SMART" id="SM00364">
    <property type="entry name" value="LRR_BAC"/>
    <property type="match status" value="9"/>
</dbReference>
<dbReference type="GO" id="GO:0043113">
    <property type="term" value="P:receptor clustering"/>
    <property type="evidence" value="ECO:0007669"/>
    <property type="project" value="TreeGrafter"/>
</dbReference>